<feature type="domain" description="Gfo/Idh/MocA-like oxidoreductase N-terminal" evidence="4">
    <location>
        <begin position="5"/>
        <end position="121"/>
    </location>
</feature>
<dbReference type="RefSeq" id="WP_311578847.1">
    <property type="nucleotide sequence ID" value="NZ_JAVRIF010000002.1"/>
</dbReference>
<dbReference type="Proteomes" id="UP001266357">
    <property type="component" value="Unassembled WGS sequence"/>
</dbReference>
<dbReference type="InterPro" id="IPR036291">
    <property type="entry name" value="NAD(P)-bd_dom_sf"/>
</dbReference>
<comment type="caution">
    <text evidence="6">The sequence shown here is derived from an EMBL/GenBank/DDBJ whole genome shotgun (WGS) entry which is preliminary data.</text>
</comment>
<evidence type="ECO:0000256" key="1">
    <source>
        <dbReference type="ARBA" id="ARBA00010928"/>
    </source>
</evidence>
<dbReference type="InterPro" id="IPR055170">
    <property type="entry name" value="GFO_IDH_MocA-like_dom"/>
</dbReference>
<accession>A0ABU2ZZS5</accession>
<dbReference type="InterPro" id="IPR050984">
    <property type="entry name" value="Gfo/Idh/MocA_domain"/>
</dbReference>
<dbReference type="Gene3D" id="3.30.360.10">
    <property type="entry name" value="Dihydrodipicolinate Reductase, domain 2"/>
    <property type="match status" value="1"/>
</dbReference>
<dbReference type="SUPFAM" id="SSF51735">
    <property type="entry name" value="NAD(P)-binding Rossmann-fold domains"/>
    <property type="match status" value="1"/>
</dbReference>
<dbReference type="PANTHER" id="PTHR22604:SF105">
    <property type="entry name" value="TRANS-1,2-DIHYDROBENZENE-1,2-DIOL DEHYDROGENASE"/>
    <property type="match status" value="1"/>
</dbReference>
<organism evidence="6 7">
    <name type="scientific">Thalassotalea castellviae</name>
    <dbReference type="NCBI Taxonomy" id="3075612"/>
    <lineage>
        <taxon>Bacteria</taxon>
        <taxon>Pseudomonadati</taxon>
        <taxon>Pseudomonadota</taxon>
        <taxon>Gammaproteobacteria</taxon>
        <taxon>Alteromonadales</taxon>
        <taxon>Colwelliaceae</taxon>
        <taxon>Thalassotalea</taxon>
    </lineage>
</organism>
<evidence type="ECO:0000313" key="6">
    <source>
        <dbReference type="EMBL" id="MDT0603194.1"/>
    </source>
</evidence>
<dbReference type="EMBL" id="JAVRIF010000002">
    <property type="protein sequence ID" value="MDT0603194.1"/>
    <property type="molecule type" value="Genomic_DNA"/>
</dbReference>
<dbReference type="PANTHER" id="PTHR22604">
    <property type="entry name" value="OXIDOREDUCTASES"/>
    <property type="match status" value="1"/>
</dbReference>
<evidence type="ECO:0000259" key="4">
    <source>
        <dbReference type="Pfam" id="PF01408"/>
    </source>
</evidence>
<keyword evidence="2" id="KW-0732">Signal</keyword>
<evidence type="ECO:0000256" key="3">
    <source>
        <dbReference type="ARBA" id="ARBA00023002"/>
    </source>
</evidence>
<dbReference type="InterPro" id="IPR000683">
    <property type="entry name" value="Gfo/Idh/MocA-like_OxRdtase_N"/>
</dbReference>
<evidence type="ECO:0000256" key="2">
    <source>
        <dbReference type="ARBA" id="ARBA00022729"/>
    </source>
</evidence>
<keyword evidence="7" id="KW-1185">Reference proteome</keyword>
<evidence type="ECO:0000313" key="7">
    <source>
        <dbReference type="Proteomes" id="UP001266357"/>
    </source>
</evidence>
<sequence>MSNKLRWGIVSTGRIAQEFCQDMRFVDNGELVAVAARKLDDAKTFANKHGIEKAYQGYQSLFDDADIDVIYVATPHNFHFQNAKDALLAGKSVLCEKPITISSEECQQLSDLAQSKGLFLMEAMWTYFLPAIKKAKQWFDEGLIGTLKHIKADFGYFMPFDRESRLYNAELAGGCLLDMGIYPIALSKYFNDYPLENLMVKSHIAATGVEDDIVILADSGDVKLTLASSFTCQLPNTAYIIGDVGYIAIPNFWHAKQCALFVHDEQIDYFDDKRRSLGFNYEAQAVGDAIQQQLLEHPLMPHKTSYELQKQMETVFATFKSIN</sequence>
<proteinExistence type="inferred from homology"/>
<reference evidence="6 7" key="1">
    <citation type="submission" date="2023-09" db="EMBL/GenBank/DDBJ databases">
        <authorList>
            <person name="Rey-Velasco X."/>
        </authorList>
    </citation>
    <scope>NUCLEOTIDE SEQUENCE [LARGE SCALE GENOMIC DNA]</scope>
    <source>
        <strain evidence="6 7">W431</strain>
    </source>
</reference>
<dbReference type="Pfam" id="PF01408">
    <property type="entry name" value="GFO_IDH_MocA"/>
    <property type="match status" value="1"/>
</dbReference>
<protein>
    <submittedName>
        <fullName evidence="6">Gfo/Idh/MocA family oxidoreductase</fullName>
    </submittedName>
</protein>
<name>A0ABU2ZZS5_9GAMM</name>
<dbReference type="SUPFAM" id="SSF55347">
    <property type="entry name" value="Glyceraldehyde-3-phosphate dehydrogenase-like, C-terminal domain"/>
    <property type="match status" value="1"/>
</dbReference>
<keyword evidence="3" id="KW-0560">Oxidoreductase</keyword>
<dbReference type="Pfam" id="PF22725">
    <property type="entry name" value="GFO_IDH_MocA_C3"/>
    <property type="match status" value="1"/>
</dbReference>
<dbReference type="Gene3D" id="3.40.50.720">
    <property type="entry name" value="NAD(P)-binding Rossmann-like Domain"/>
    <property type="match status" value="1"/>
</dbReference>
<feature type="domain" description="GFO/IDH/MocA-like oxidoreductase" evidence="5">
    <location>
        <begin position="133"/>
        <end position="247"/>
    </location>
</feature>
<comment type="similarity">
    <text evidence="1">Belongs to the Gfo/Idh/MocA family.</text>
</comment>
<gene>
    <name evidence="6" type="ORF">RM573_06265</name>
</gene>
<evidence type="ECO:0000259" key="5">
    <source>
        <dbReference type="Pfam" id="PF22725"/>
    </source>
</evidence>